<dbReference type="PANTHER" id="PTHR13822:SF10">
    <property type="entry name" value="ATP SYNTHASE EPSILON CHAIN, CHLOROPLASTIC"/>
    <property type="match status" value="1"/>
</dbReference>
<comment type="caution">
    <text evidence="11">The sequence shown here is derived from an EMBL/GenBank/DDBJ whole genome shotgun (WGS) entry which is preliminary data.</text>
</comment>
<feature type="domain" description="ATP synthase F1 complex delta/epsilon subunit N-terminal" evidence="10">
    <location>
        <begin position="1"/>
        <end position="78"/>
    </location>
</feature>
<protein>
    <recommendedName>
        <fullName evidence="10">ATP synthase F1 complex delta/epsilon subunit N-terminal domain-containing protein</fullName>
    </recommendedName>
</protein>
<keyword evidence="8 9" id="KW-0066">ATP synthesis</keyword>
<keyword evidence="6" id="KW-0472">Membrane</keyword>
<comment type="subcellular location">
    <subcellularLocation>
        <location evidence="2">Endomembrane system</location>
        <topology evidence="2">Peripheral membrane protein</topology>
    </subcellularLocation>
</comment>
<organism evidence="11 12">
    <name type="scientific">Marivirga lumbricoides</name>
    <dbReference type="NCBI Taxonomy" id="1046115"/>
    <lineage>
        <taxon>Bacteria</taxon>
        <taxon>Pseudomonadati</taxon>
        <taxon>Bacteroidota</taxon>
        <taxon>Cytophagia</taxon>
        <taxon>Cytophagales</taxon>
        <taxon>Marivirgaceae</taxon>
        <taxon>Marivirga</taxon>
    </lineage>
</organism>
<dbReference type="Gene3D" id="2.60.15.10">
    <property type="entry name" value="F0F1 ATP synthase delta/epsilon subunit, N-terminal"/>
    <property type="match status" value="1"/>
</dbReference>
<keyword evidence="12" id="KW-1185">Reference proteome</keyword>
<keyword evidence="4 9" id="KW-0813">Transport</keyword>
<evidence type="ECO:0000259" key="10">
    <source>
        <dbReference type="Pfam" id="PF02823"/>
    </source>
</evidence>
<dbReference type="NCBIfam" id="TIGR01216">
    <property type="entry name" value="ATP_synt_epsi"/>
    <property type="match status" value="1"/>
</dbReference>
<evidence type="ECO:0000256" key="1">
    <source>
        <dbReference type="ARBA" id="ARBA00003543"/>
    </source>
</evidence>
<dbReference type="Pfam" id="PF02823">
    <property type="entry name" value="ATP-synt_DE_N"/>
    <property type="match status" value="1"/>
</dbReference>
<dbReference type="InterPro" id="IPR036771">
    <property type="entry name" value="ATPsynth_dsu/esu_N"/>
</dbReference>
<accession>A0ABQ1MEF1</accession>
<evidence type="ECO:0000256" key="2">
    <source>
        <dbReference type="ARBA" id="ARBA00004184"/>
    </source>
</evidence>
<dbReference type="RefSeq" id="WP_188463829.1">
    <property type="nucleotide sequence ID" value="NZ_BAABHU010000007.1"/>
</dbReference>
<evidence type="ECO:0000256" key="8">
    <source>
        <dbReference type="ARBA" id="ARBA00023310"/>
    </source>
</evidence>
<evidence type="ECO:0000313" key="12">
    <source>
        <dbReference type="Proteomes" id="UP000636010"/>
    </source>
</evidence>
<evidence type="ECO:0000256" key="5">
    <source>
        <dbReference type="ARBA" id="ARBA00023065"/>
    </source>
</evidence>
<evidence type="ECO:0000256" key="3">
    <source>
        <dbReference type="ARBA" id="ARBA00005712"/>
    </source>
</evidence>
<dbReference type="InterPro" id="IPR001469">
    <property type="entry name" value="ATP_synth_F1_dsu/esu"/>
</dbReference>
<dbReference type="CDD" id="cd12152">
    <property type="entry name" value="F1-ATPase_delta"/>
    <property type="match status" value="1"/>
</dbReference>
<proteinExistence type="inferred from homology"/>
<reference evidence="12" key="1">
    <citation type="journal article" date="2019" name="Int. J. Syst. Evol. Microbiol.">
        <title>The Global Catalogue of Microorganisms (GCM) 10K type strain sequencing project: providing services to taxonomists for standard genome sequencing and annotation.</title>
        <authorList>
            <consortium name="The Broad Institute Genomics Platform"/>
            <consortium name="The Broad Institute Genome Sequencing Center for Infectious Disease"/>
            <person name="Wu L."/>
            <person name="Ma J."/>
        </authorList>
    </citation>
    <scope>NUCLEOTIDE SEQUENCE [LARGE SCALE GENOMIC DNA]</scope>
    <source>
        <strain evidence="12">CGMCC 1.10832</strain>
    </source>
</reference>
<evidence type="ECO:0000256" key="7">
    <source>
        <dbReference type="ARBA" id="ARBA00023196"/>
    </source>
</evidence>
<dbReference type="SUPFAM" id="SSF51344">
    <property type="entry name" value="Epsilon subunit of F1F0-ATP synthase N-terminal domain"/>
    <property type="match status" value="1"/>
</dbReference>
<evidence type="ECO:0000256" key="9">
    <source>
        <dbReference type="RuleBase" id="RU003656"/>
    </source>
</evidence>
<dbReference type="EMBL" id="BMEC01000007">
    <property type="protein sequence ID" value="GGC38353.1"/>
    <property type="molecule type" value="Genomic_DNA"/>
</dbReference>
<name>A0ABQ1MEF1_9BACT</name>
<comment type="similarity">
    <text evidence="3 9">Belongs to the ATPase epsilon chain family.</text>
</comment>
<evidence type="ECO:0000313" key="11">
    <source>
        <dbReference type="EMBL" id="GGC38353.1"/>
    </source>
</evidence>
<dbReference type="Proteomes" id="UP000636010">
    <property type="component" value="Unassembled WGS sequence"/>
</dbReference>
<comment type="subunit">
    <text evidence="9">F-type ATPases have 2 components, CF(1) - the catalytic core - and CF(0) - the membrane proton channel. CF(1) has five subunits: alpha(3), beta(3), gamma(1), delta(1), epsilon(1). CF(0) has three main subunits: a, b and c.</text>
</comment>
<dbReference type="PANTHER" id="PTHR13822">
    <property type="entry name" value="ATP SYNTHASE DELTA/EPSILON CHAIN"/>
    <property type="match status" value="1"/>
</dbReference>
<keyword evidence="7 9" id="KW-0139">CF(1)</keyword>
<evidence type="ECO:0000256" key="4">
    <source>
        <dbReference type="ARBA" id="ARBA00022448"/>
    </source>
</evidence>
<sequence length="82" mass="8759">MYLEIITPERKVFNGNVDSATFPGSDGSFQVLNNHAPMISSLAKGNLSYATGKDVTTMVVEGGVVEVLNNSITVLAEKVIEE</sequence>
<gene>
    <name evidence="11" type="ORF">GCM10011506_24760</name>
</gene>
<keyword evidence="5 9" id="KW-0406">Ion transport</keyword>
<evidence type="ECO:0000256" key="6">
    <source>
        <dbReference type="ARBA" id="ARBA00023136"/>
    </source>
</evidence>
<comment type="function">
    <text evidence="1">Produces ATP from ADP in the presence of a proton gradient across the membrane.</text>
</comment>
<dbReference type="InterPro" id="IPR020546">
    <property type="entry name" value="ATP_synth_F1_dsu/esu_N"/>
</dbReference>